<keyword evidence="4" id="KW-1185">Reference proteome</keyword>
<evidence type="ECO:0000313" key="3">
    <source>
        <dbReference type="EMBL" id="KAJ8975128.1"/>
    </source>
</evidence>
<dbReference type="InterPro" id="IPR013098">
    <property type="entry name" value="Ig_I-set"/>
</dbReference>
<dbReference type="Gene3D" id="2.60.40.10">
    <property type="entry name" value="Immunoglobulins"/>
    <property type="match status" value="4"/>
</dbReference>
<feature type="domain" description="Ig-like" evidence="2">
    <location>
        <begin position="557"/>
        <end position="620"/>
    </location>
</feature>
<protein>
    <recommendedName>
        <fullName evidence="2">Ig-like domain-containing protein</fullName>
    </recommendedName>
</protein>
<dbReference type="InterPro" id="IPR007110">
    <property type="entry name" value="Ig-like_dom"/>
</dbReference>
<accession>A0ABQ9JBW2</accession>
<feature type="domain" description="Ig-like" evidence="2">
    <location>
        <begin position="203"/>
        <end position="286"/>
    </location>
</feature>
<sequence>MSLNILVSLTKPSKLLTGDLDIEACSEPNPCSNKVHGVHSSSSPQLRQVGSFVSPFCVGASVGGSGQYLLCRRYWLQWPDDCPGLQAAPQSVLEIAKKGSDPISPSSKFCRARESAAPMNFLSLFQPDYYRDAAHFHRVGDGPEYRLEIPNAKLDFTGTYTVYAKNEHGDAKAIISLQIKVRDPLMPGKIPNRKKIGNVQTIPKITMDLCDIRCCDGDAATLECKVEATTPPEIRWEKGGKLIHLGGDFNADFDGETARLSINQVYPEDEGEYTCVAYNELGKAVTSACLIVDIPEEKENLLRQELLRPPCLRDGSTPISTPRTTPNRSVSPRPRPKEYTSSDTIRRMRAAPPKFYAYPHNKIAQEGETVRFQCAIAGHPEPWVTWEKDGKIINSSARLTISEKEDLRILEIRDVTPSDAGVYKIVLENDVGRVEASAKLDVVGHRLAPRSSIRARSLSPRTAPTYSRNLIGASARLGGRARLYCDIRAVPTPFLRWYKDGVPLEDSEKHKTLYDGKVAALEIENVDAKDSGLYSCIAKNKNGSAETGLPKKVSVVEGNPVTLRIETIGSQPFDVVWMKDGCILPECFDFQQSVANGTMKLHIPDAYAQDSGNYRCEIYNVFGDAFSTCHLIAHVLMNLDCLSLAIALAVTRILVSSNSDVSGIYFGILLSFPQCLLFSNDAYVMLNCSAAVDTLLRCVIMGAL</sequence>
<evidence type="ECO:0000256" key="1">
    <source>
        <dbReference type="SAM" id="MobiDB-lite"/>
    </source>
</evidence>
<feature type="domain" description="Ig-like" evidence="2">
    <location>
        <begin position="460"/>
        <end position="554"/>
    </location>
</feature>
<name>A0ABQ9JBW2_9CUCU</name>
<dbReference type="PROSITE" id="PS50835">
    <property type="entry name" value="IG_LIKE"/>
    <property type="match status" value="4"/>
</dbReference>
<feature type="compositionally biased region" description="Polar residues" evidence="1">
    <location>
        <begin position="317"/>
        <end position="330"/>
    </location>
</feature>
<dbReference type="CDD" id="cd00096">
    <property type="entry name" value="Ig"/>
    <property type="match status" value="2"/>
</dbReference>
<organism evidence="3 4">
    <name type="scientific">Molorchus minor</name>
    <dbReference type="NCBI Taxonomy" id="1323400"/>
    <lineage>
        <taxon>Eukaryota</taxon>
        <taxon>Metazoa</taxon>
        <taxon>Ecdysozoa</taxon>
        <taxon>Arthropoda</taxon>
        <taxon>Hexapoda</taxon>
        <taxon>Insecta</taxon>
        <taxon>Pterygota</taxon>
        <taxon>Neoptera</taxon>
        <taxon>Endopterygota</taxon>
        <taxon>Coleoptera</taxon>
        <taxon>Polyphaga</taxon>
        <taxon>Cucujiformia</taxon>
        <taxon>Chrysomeloidea</taxon>
        <taxon>Cerambycidae</taxon>
        <taxon>Lamiinae</taxon>
        <taxon>Monochamini</taxon>
        <taxon>Molorchus</taxon>
    </lineage>
</organism>
<proteinExistence type="predicted"/>
<dbReference type="Proteomes" id="UP001162164">
    <property type="component" value="Unassembled WGS sequence"/>
</dbReference>
<dbReference type="SUPFAM" id="SSF48726">
    <property type="entry name" value="Immunoglobulin"/>
    <property type="match status" value="5"/>
</dbReference>
<dbReference type="InterPro" id="IPR036179">
    <property type="entry name" value="Ig-like_dom_sf"/>
</dbReference>
<dbReference type="InterPro" id="IPR003599">
    <property type="entry name" value="Ig_sub"/>
</dbReference>
<evidence type="ECO:0000313" key="4">
    <source>
        <dbReference type="Proteomes" id="UP001162164"/>
    </source>
</evidence>
<dbReference type="EMBL" id="JAPWTJ010000871">
    <property type="protein sequence ID" value="KAJ8975128.1"/>
    <property type="molecule type" value="Genomic_DNA"/>
</dbReference>
<evidence type="ECO:0000259" key="2">
    <source>
        <dbReference type="PROSITE" id="PS50835"/>
    </source>
</evidence>
<dbReference type="SMART" id="SM00409">
    <property type="entry name" value="IG"/>
    <property type="match status" value="5"/>
</dbReference>
<feature type="domain" description="Ig-like" evidence="2">
    <location>
        <begin position="353"/>
        <end position="441"/>
    </location>
</feature>
<dbReference type="PANTHER" id="PTHR47633:SF16">
    <property type="entry name" value="CAVP-TARGET PROTEIN-LIKE"/>
    <property type="match status" value="1"/>
</dbReference>
<feature type="region of interest" description="Disordered" evidence="1">
    <location>
        <begin position="312"/>
        <end position="341"/>
    </location>
</feature>
<dbReference type="InterPro" id="IPR013783">
    <property type="entry name" value="Ig-like_fold"/>
</dbReference>
<dbReference type="PANTHER" id="PTHR47633">
    <property type="entry name" value="IMMUNOGLOBULIN"/>
    <property type="match status" value="1"/>
</dbReference>
<dbReference type="InterPro" id="IPR003598">
    <property type="entry name" value="Ig_sub2"/>
</dbReference>
<gene>
    <name evidence="3" type="ORF">NQ317_019398</name>
</gene>
<comment type="caution">
    <text evidence="3">The sequence shown here is derived from an EMBL/GenBank/DDBJ whole genome shotgun (WGS) entry which is preliminary data.</text>
</comment>
<dbReference type="SMART" id="SM00408">
    <property type="entry name" value="IGc2"/>
    <property type="match status" value="4"/>
</dbReference>
<dbReference type="Pfam" id="PF07679">
    <property type="entry name" value="I-set"/>
    <property type="match status" value="4"/>
</dbReference>
<reference evidence="3" key="1">
    <citation type="journal article" date="2023" name="Insect Mol. Biol.">
        <title>Genome sequencing provides insights into the evolution of gene families encoding plant cell wall-degrading enzymes in longhorned beetles.</title>
        <authorList>
            <person name="Shin N.R."/>
            <person name="Okamura Y."/>
            <person name="Kirsch R."/>
            <person name="Pauchet Y."/>
        </authorList>
    </citation>
    <scope>NUCLEOTIDE SEQUENCE</scope>
    <source>
        <strain evidence="3">MMC_N1</strain>
    </source>
</reference>